<gene>
    <name evidence="10" type="ORF">M378DRAFT_804016</name>
</gene>
<keyword evidence="11" id="KW-1185">Reference proteome</keyword>
<organism evidence="10 11">
    <name type="scientific">Amanita muscaria (strain Koide BX008)</name>
    <dbReference type="NCBI Taxonomy" id="946122"/>
    <lineage>
        <taxon>Eukaryota</taxon>
        <taxon>Fungi</taxon>
        <taxon>Dikarya</taxon>
        <taxon>Basidiomycota</taxon>
        <taxon>Agaricomycotina</taxon>
        <taxon>Agaricomycetes</taxon>
        <taxon>Agaricomycetidae</taxon>
        <taxon>Agaricales</taxon>
        <taxon>Pluteineae</taxon>
        <taxon>Amanitaceae</taxon>
        <taxon>Amanita</taxon>
    </lineage>
</organism>
<dbReference type="OrthoDB" id="2789670at2759"/>
<dbReference type="Proteomes" id="UP000054549">
    <property type="component" value="Unassembled WGS sequence"/>
</dbReference>
<dbReference type="CDD" id="cd11065">
    <property type="entry name" value="CYP64-like"/>
    <property type="match status" value="1"/>
</dbReference>
<dbReference type="HOGENOM" id="CLU_001570_2_3_1"/>
<evidence type="ECO:0000256" key="1">
    <source>
        <dbReference type="ARBA" id="ARBA00001971"/>
    </source>
</evidence>
<keyword evidence="7 9" id="KW-0408">Iron</keyword>
<evidence type="ECO:0000313" key="10">
    <source>
        <dbReference type="EMBL" id="KIL62222.1"/>
    </source>
</evidence>
<reference evidence="10 11" key="1">
    <citation type="submission" date="2014-04" db="EMBL/GenBank/DDBJ databases">
        <title>Evolutionary Origins and Diversification of the Mycorrhizal Mutualists.</title>
        <authorList>
            <consortium name="DOE Joint Genome Institute"/>
            <consortium name="Mycorrhizal Genomics Consortium"/>
            <person name="Kohler A."/>
            <person name="Kuo A."/>
            <person name="Nagy L.G."/>
            <person name="Floudas D."/>
            <person name="Copeland A."/>
            <person name="Barry K.W."/>
            <person name="Cichocki N."/>
            <person name="Veneault-Fourrey C."/>
            <person name="LaButti K."/>
            <person name="Lindquist E.A."/>
            <person name="Lipzen A."/>
            <person name="Lundell T."/>
            <person name="Morin E."/>
            <person name="Murat C."/>
            <person name="Riley R."/>
            <person name="Ohm R."/>
            <person name="Sun H."/>
            <person name="Tunlid A."/>
            <person name="Henrissat B."/>
            <person name="Grigoriev I.V."/>
            <person name="Hibbett D.S."/>
            <person name="Martin F."/>
        </authorList>
    </citation>
    <scope>NUCLEOTIDE SEQUENCE [LARGE SCALE GENOMIC DNA]</scope>
    <source>
        <strain evidence="10 11">Koide BX008</strain>
    </source>
</reference>
<dbReference type="GO" id="GO:0005506">
    <property type="term" value="F:iron ion binding"/>
    <property type="evidence" value="ECO:0007669"/>
    <property type="project" value="InterPro"/>
</dbReference>
<keyword evidence="8" id="KW-0503">Monooxygenase</keyword>
<dbReference type="PRINTS" id="PR00385">
    <property type="entry name" value="P450"/>
</dbReference>
<evidence type="ECO:0000256" key="6">
    <source>
        <dbReference type="ARBA" id="ARBA00023002"/>
    </source>
</evidence>
<dbReference type="InterPro" id="IPR002401">
    <property type="entry name" value="Cyt_P450_E_grp-I"/>
</dbReference>
<feature type="binding site" description="axial binding residue" evidence="9">
    <location>
        <position position="417"/>
    </location>
    <ligand>
        <name>heme</name>
        <dbReference type="ChEBI" id="CHEBI:30413"/>
    </ligand>
    <ligandPart>
        <name>Fe</name>
        <dbReference type="ChEBI" id="CHEBI:18248"/>
    </ligandPart>
</feature>
<dbReference type="GO" id="GO:0020037">
    <property type="term" value="F:heme binding"/>
    <property type="evidence" value="ECO:0007669"/>
    <property type="project" value="InterPro"/>
</dbReference>
<evidence type="ECO:0000256" key="7">
    <source>
        <dbReference type="ARBA" id="ARBA00023004"/>
    </source>
</evidence>
<dbReference type="InterPro" id="IPR036396">
    <property type="entry name" value="Cyt_P450_sf"/>
</dbReference>
<evidence type="ECO:0008006" key="12">
    <source>
        <dbReference type="Google" id="ProtNLM"/>
    </source>
</evidence>
<dbReference type="PRINTS" id="PR00463">
    <property type="entry name" value="EP450I"/>
</dbReference>
<dbReference type="InParanoid" id="A0A0C2WKZ0"/>
<dbReference type="EMBL" id="KN818274">
    <property type="protein sequence ID" value="KIL62222.1"/>
    <property type="molecule type" value="Genomic_DNA"/>
</dbReference>
<accession>A0A0C2WKZ0</accession>
<comment type="similarity">
    <text evidence="3">Belongs to the cytochrome P450 family.</text>
</comment>
<evidence type="ECO:0000313" key="11">
    <source>
        <dbReference type="Proteomes" id="UP000054549"/>
    </source>
</evidence>
<comment type="cofactor">
    <cofactor evidence="1 9">
        <name>heme</name>
        <dbReference type="ChEBI" id="CHEBI:30413"/>
    </cofactor>
</comment>
<protein>
    <recommendedName>
        <fullName evidence="12">Cytochrome P450</fullName>
    </recommendedName>
</protein>
<keyword evidence="4 9" id="KW-0349">Heme</keyword>
<evidence type="ECO:0000256" key="5">
    <source>
        <dbReference type="ARBA" id="ARBA00022723"/>
    </source>
</evidence>
<dbReference type="PANTHER" id="PTHR46300">
    <property type="entry name" value="P450, PUTATIVE (EUROFUNG)-RELATED-RELATED"/>
    <property type="match status" value="1"/>
</dbReference>
<sequence length="494" mass="55401">MAAELDDIRGPRHTNVNKGIPIFGNLFQLSARPWIEFSAFKEQYGSLVYLNIVGQPLLITNTHTAATDLLDRRAGVYSDRPRSIVADYLTRGLYLPFANHGPTWLKLRRAGHAFMHKGVAPNYRDTHFKEALTLTHNLLQSSSGRRSQLLKSADASIQSIVYDQPSMGGPVYLKTADFSTLVNRAVTPVFTPVEFFPLMQYVPSWLAGWKRRAQRGFTFFSELSEGLLEEVAKRVDAGDERPSMAGGLIREKEKYGLTNLETAWLCGMMSSVGAPTNTLTLSWFFYAMIAYPDKQRKCQAELDAVIGRSRMPTFEDLEKLPYLRATIREVLRWRPSIPVGARRYTTKDDWYQGYFIPKGTICFPNVWSLNHDPAIYGTDADHFNPDRFIDKDGGLLPAIPATKDEGHVSYGFGSRICLGRHVANDALFINFACILWATSISPAIDANTGKPDVPDKLAYANIGYLIVPTTIECVIQPRFDEVEGILAQTRELGM</sequence>
<dbReference type="SUPFAM" id="SSF48264">
    <property type="entry name" value="Cytochrome P450"/>
    <property type="match status" value="1"/>
</dbReference>
<evidence type="ECO:0000256" key="3">
    <source>
        <dbReference type="ARBA" id="ARBA00010617"/>
    </source>
</evidence>
<name>A0A0C2WKZ0_AMAMK</name>
<keyword evidence="5 9" id="KW-0479">Metal-binding</keyword>
<evidence type="ECO:0000256" key="8">
    <source>
        <dbReference type="ARBA" id="ARBA00023033"/>
    </source>
</evidence>
<keyword evidence="6" id="KW-0560">Oxidoreductase</keyword>
<evidence type="ECO:0000256" key="9">
    <source>
        <dbReference type="PIRSR" id="PIRSR602401-1"/>
    </source>
</evidence>
<dbReference type="Pfam" id="PF00067">
    <property type="entry name" value="p450"/>
    <property type="match status" value="1"/>
</dbReference>
<dbReference type="InterPro" id="IPR050364">
    <property type="entry name" value="Cytochrome_P450_fung"/>
</dbReference>
<dbReference type="Gene3D" id="1.10.630.10">
    <property type="entry name" value="Cytochrome P450"/>
    <property type="match status" value="1"/>
</dbReference>
<evidence type="ECO:0000256" key="4">
    <source>
        <dbReference type="ARBA" id="ARBA00022617"/>
    </source>
</evidence>
<dbReference type="STRING" id="946122.A0A0C2WKZ0"/>
<evidence type="ECO:0000256" key="2">
    <source>
        <dbReference type="ARBA" id="ARBA00005179"/>
    </source>
</evidence>
<dbReference type="InterPro" id="IPR001128">
    <property type="entry name" value="Cyt_P450"/>
</dbReference>
<dbReference type="PANTHER" id="PTHR46300:SF6">
    <property type="entry name" value="CYTOCHROME P450 2C30"/>
    <property type="match status" value="1"/>
</dbReference>
<dbReference type="AlphaFoldDB" id="A0A0C2WKZ0"/>
<dbReference type="GO" id="GO:0016705">
    <property type="term" value="F:oxidoreductase activity, acting on paired donors, with incorporation or reduction of molecular oxygen"/>
    <property type="evidence" value="ECO:0007669"/>
    <property type="project" value="InterPro"/>
</dbReference>
<comment type="pathway">
    <text evidence="2">Secondary metabolite biosynthesis.</text>
</comment>
<dbReference type="GO" id="GO:0004497">
    <property type="term" value="F:monooxygenase activity"/>
    <property type="evidence" value="ECO:0007669"/>
    <property type="project" value="UniProtKB-KW"/>
</dbReference>
<proteinExistence type="inferred from homology"/>